<keyword evidence="2" id="KW-1133">Transmembrane helix</keyword>
<feature type="transmembrane region" description="Helical" evidence="2">
    <location>
        <begin position="211"/>
        <end position="236"/>
    </location>
</feature>
<gene>
    <name evidence="3" type="ORF">BJ878DRAFT_485672</name>
</gene>
<dbReference type="Proteomes" id="UP000887226">
    <property type="component" value="Unassembled WGS sequence"/>
</dbReference>
<keyword evidence="4" id="KW-1185">Reference proteome</keyword>
<dbReference type="OrthoDB" id="3692311at2759"/>
<keyword evidence="2" id="KW-0812">Transmembrane</keyword>
<name>A0A9P8CJ00_9HELO</name>
<comment type="caution">
    <text evidence="3">The sequence shown here is derived from an EMBL/GenBank/DDBJ whole genome shotgun (WGS) entry which is preliminary data.</text>
</comment>
<accession>A0A9P8CJ00</accession>
<evidence type="ECO:0000256" key="2">
    <source>
        <dbReference type="SAM" id="Phobius"/>
    </source>
</evidence>
<sequence>MTSSFRNPFNNPILYNKTLQGSCPKGGDWYTCWNQDPAFLGCCNSDPCNGVGCPASDLRPAGLGAGAGQSECDHDSSFYPDIQCPSGGTFYYCHAYDKNASFQGCCFSNACITNHGGRCEGINLSPAAFAEDFDANKLVVPCDDPTLTKDYGYSLYTSNPHPAQETASSNSVTSSATLTATSASISASQPTSTPGASHTTTRPASESASPLVPALAGGVGGSVLILVLAVLIIYLYRRRQKKKQTPSALPFVASSTYKSKDAHTPKTPITPLAPAPPYGGSSFPRTPDDVRGFPLELEDSDVNHSMKSEGLGIVAAGCTASSNLPLELDGSNTKDAVKAEGRGVAASGGLASSNPQQPRVEHGSPADGYITDWQTYSP</sequence>
<evidence type="ECO:0000256" key="1">
    <source>
        <dbReference type="SAM" id="MobiDB-lite"/>
    </source>
</evidence>
<dbReference type="CDD" id="cd12087">
    <property type="entry name" value="TM_EGFR-like"/>
    <property type="match status" value="1"/>
</dbReference>
<dbReference type="AlphaFoldDB" id="A0A9P8CJ00"/>
<keyword evidence="2" id="KW-0472">Membrane</keyword>
<dbReference type="EMBL" id="MU253740">
    <property type="protein sequence ID" value="KAG9248984.1"/>
    <property type="molecule type" value="Genomic_DNA"/>
</dbReference>
<feature type="region of interest" description="Disordered" evidence="1">
    <location>
        <begin position="183"/>
        <end position="210"/>
    </location>
</feature>
<evidence type="ECO:0000313" key="3">
    <source>
        <dbReference type="EMBL" id="KAG9248984.1"/>
    </source>
</evidence>
<organism evidence="3 4">
    <name type="scientific">Calycina marina</name>
    <dbReference type="NCBI Taxonomy" id="1763456"/>
    <lineage>
        <taxon>Eukaryota</taxon>
        <taxon>Fungi</taxon>
        <taxon>Dikarya</taxon>
        <taxon>Ascomycota</taxon>
        <taxon>Pezizomycotina</taxon>
        <taxon>Leotiomycetes</taxon>
        <taxon>Helotiales</taxon>
        <taxon>Pezizellaceae</taxon>
        <taxon>Calycina</taxon>
    </lineage>
</organism>
<feature type="region of interest" description="Disordered" evidence="1">
    <location>
        <begin position="259"/>
        <end position="278"/>
    </location>
</feature>
<feature type="compositionally biased region" description="Polar residues" evidence="1">
    <location>
        <begin position="194"/>
        <end position="208"/>
    </location>
</feature>
<protein>
    <submittedName>
        <fullName evidence="3">Uncharacterized protein</fullName>
    </submittedName>
</protein>
<evidence type="ECO:0000313" key="4">
    <source>
        <dbReference type="Proteomes" id="UP000887226"/>
    </source>
</evidence>
<proteinExistence type="predicted"/>
<feature type="region of interest" description="Disordered" evidence="1">
    <location>
        <begin position="342"/>
        <end position="378"/>
    </location>
</feature>
<feature type="compositionally biased region" description="Low complexity" evidence="1">
    <location>
        <begin position="183"/>
        <end position="193"/>
    </location>
</feature>
<reference evidence="3" key="1">
    <citation type="journal article" date="2021" name="IMA Fungus">
        <title>Genomic characterization of three marine fungi, including Emericellopsis atlantica sp. nov. with signatures of a generalist lifestyle and marine biomass degradation.</title>
        <authorList>
            <person name="Hagestad O.C."/>
            <person name="Hou L."/>
            <person name="Andersen J.H."/>
            <person name="Hansen E.H."/>
            <person name="Altermark B."/>
            <person name="Li C."/>
            <person name="Kuhnert E."/>
            <person name="Cox R.J."/>
            <person name="Crous P.W."/>
            <person name="Spatafora J.W."/>
            <person name="Lail K."/>
            <person name="Amirebrahimi M."/>
            <person name="Lipzen A."/>
            <person name="Pangilinan J."/>
            <person name="Andreopoulos W."/>
            <person name="Hayes R.D."/>
            <person name="Ng V."/>
            <person name="Grigoriev I.V."/>
            <person name="Jackson S.A."/>
            <person name="Sutton T.D.S."/>
            <person name="Dobson A.D.W."/>
            <person name="Rama T."/>
        </authorList>
    </citation>
    <scope>NUCLEOTIDE SEQUENCE</scope>
    <source>
        <strain evidence="3">TRa3180A</strain>
    </source>
</reference>